<dbReference type="InterPro" id="IPR048279">
    <property type="entry name" value="MdtK-like"/>
</dbReference>
<dbReference type="GO" id="GO:0005886">
    <property type="term" value="C:plasma membrane"/>
    <property type="evidence" value="ECO:0007669"/>
    <property type="project" value="UniProtKB-SubCell"/>
</dbReference>
<dbReference type="GO" id="GO:0042910">
    <property type="term" value="F:xenobiotic transmembrane transporter activity"/>
    <property type="evidence" value="ECO:0007669"/>
    <property type="project" value="InterPro"/>
</dbReference>
<dbReference type="PANTHER" id="PTHR43549">
    <property type="entry name" value="MULTIDRUG RESISTANCE PROTEIN YPNP-RELATED"/>
    <property type="match status" value="1"/>
</dbReference>
<dbReference type="KEGG" id="pcre:NCTC12858_00447"/>
<dbReference type="InterPro" id="IPR052031">
    <property type="entry name" value="Membrane_Transporter-Flippase"/>
</dbReference>
<feature type="transmembrane region" description="Helical" evidence="7">
    <location>
        <begin position="100"/>
        <end position="125"/>
    </location>
</feature>
<keyword evidence="9" id="KW-1185">Reference proteome</keyword>
<dbReference type="NCBIfam" id="TIGR00797">
    <property type="entry name" value="matE"/>
    <property type="match status" value="1"/>
</dbReference>
<dbReference type="AlphaFoldDB" id="A0A2X4SS28"/>
<dbReference type="CDD" id="cd13140">
    <property type="entry name" value="MATE_like_1"/>
    <property type="match status" value="1"/>
</dbReference>
<keyword evidence="5 7" id="KW-1133">Transmembrane helix</keyword>
<evidence type="ECO:0000313" key="9">
    <source>
        <dbReference type="Proteomes" id="UP000249300"/>
    </source>
</evidence>
<feature type="transmembrane region" description="Helical" evidence="7">
    <location>
        <begin position="204"/>
        <end position="221"/>
    </location>
</feature>
<accession>A0A2X4SS28</accession>
<feature type="transmembrane region" description="Helical" evidence="7">
    <location>
        <begin position="405"/>
        <end position="426"/>
    </location>
</feature>
<evidence type="ECO:0000313" key="8">
    <source>
        <dbReference type="EMBL" id="SQH72621.1"/>
    </source>
</evidence>
<evidence type="ECO:0000256" key="4">
    <source>
        <dbReference type="ARBA" id="ARBA00022692"/>
    </source>
</evidence>
<keyword evidence="2" id="KW-0813">Transport</keyword>
<dbReference type="GO" id="GO:0015297">
    <property type="term" value="F:antiporter activity"/>
    <property type="evidence" value="ECO:0007669"/>
    <property type="project" value="InterPro"/>
</dbReference>
<dbReference type="PIRSF" id="PIRSF006603">
    <property type="entry name" value="DinF"/>
    <property type="match status" value="1"/>
</dbReference>
<dbReference type="Proteomes" id="UP000249300">
    <property type="component" value="Chromosome 1"/>
</dbReference>
<sequence>MLSLQQEKNRQVAQALNLTVGDVRKQLVRIALPIMGTSFIHMAYSFTDMAWLGRLGSEAVAAVGVVSVLIWLAYSISYINKTGSEVTVGQSLGQEQQDRAAHYASHNITISILISLVLGLIYFLFGRNIFAFYKLSPEVEELSFSYLKIVLLGFPCTFFSITVSGIYNGSGLSHIPFKVAASGLVLNMILDPLLIFVLGWGTEGAAWATTISQFVVFWLSYYYIRHKAQLFGGFPLLVHLRWIYVREILRIGLPVAILNSLFVFVSIFLGRQASSAAIHSGLPGHIGVATLTTGGQLEGLTWNTSQGFATALSSIVAQNYAAGKPDRIFLAYKYTLMYTSIFGGLGTLLFVFWGSQFYSLIVPEPMAYQAGGVYLRIIGFSQLLMMCEIATQGLFYGCGRSMPPAIISIVGNYLRIPVAIYCINRGMGLEAIWWIISISSMFKGSVALFWMFILRKKLLHRVSL</sequence>
<feature type="transmembrane region" description="Helical" evidence="7">
    <location>
        <begin position="179"/>
        <end position="198"/>
    </location>
</feature>
<dbReference type="PANTHER" id="PTHR43549:SF3">
    <property type="entry name" value="MULTIDRUG RESISTANCE PROTEIN YPNP-RELATED"/>
    <property type="match status" value="1"/>
</dbReference>
<keyword evidence="3" id="KW-1003">Cell membrane</keyword>
<evidence type="ECO:0000256" key="2">
    <source>
        <dbReference type="ARBA" id="ARBA00022448"/>
    </source>
</evidence>
<protein>
    <submittedName>
        <fullName evidence="8">Multidrug export protein mepA</fullName>
    </submittedName>
</protein>
<feature type="transmembrane region" description="Helical" evidence="7">
    <location>
        <begin position="251"/>
        <end position="270"/>
    </location>
</feature>
<keyword evidence="6 7" id="KW-0472">Membrane</keyword>
<proteinExistence type="predicted"/>
<comment type="subcellular location">
    <subcellularLocation>
        <location evidence="1">Cell membrane</location>
        <topology evidence="1">Multi-pass membrane protein</topology>
    </subcellularLocation>
</comment>
<dbReference type="InterPro" id="IPR002528">
    <property type="entry name" value="MATE_fam"/>
</dbReference>
<evidence type="ECO:0000256" key="3">
    <source>
        <dbReference type="ARBA" id="ARBA00022475"/>
    </source>
</evidence>
<evidence type="ECO:0000256" key="5">
    <source>
        <dbReference type="ARBA" id="ARBA00022989"/>
    </source>
</evidence>
<evidence type="ECO:0000256" key="1">
    <source>
        <dbReference type="ARBA" id="ARBA00004651"/>
    </source>
</evidence>
<organism evidence="8 9">
    <name type="scientific">Porphyromonas crevioricanis</name>
    <dbReference type="NCBI Taxonomy" id="393921"/>
    <lineage>
        <taxon>Bacteria</taxon>
        <taxon>Pseudomonadati</taxon>
        <taxon>Bacteroidota</taxon>
        <taxon>Bacteroidia</taxon>
        <taxon>Bacteroidales</taxon>
        <taxon>Porphyromonadaceae</taxon>
        <taxon>Porphyromonas</taxon>
    </lineage>
</organism>
<evidence type="ECO:0000256" key="6">
    <source>
        <dbReference type="ARBA" id="ARBA00023136"/>
    </source>
</evidence>
<name>A0A2X4SS28_9PORP</name>
<dbReference type="RefSeq" id="WP_023938178.1">
    <property type="nucleotide sequence ID" value="NZ_FUXH01000019.1"/>
</dbReference>
<feature type="transmembrane region" description="Helical" evidence="7">
    <location>
        <begin position="432"/>
        <end position="454"/>
    </location>
</feature>
<keyword evidence="4 7" id="KW-0812">Transmembrane</keyword>
<feature type="transmembrane region" description="Helical" evidence="7">
    <location>
        <begin position="27"/>
        <end position="47"/>
    </location>
</feature>
<dbReference type="Pfam" id="PF01554">
    <property type="entry name" value="MatE"/>
    <property type="match status" value="2"/>
</dbReference>
<evidence type="ECO:0000256" key="7">
    <source>
        <dbReference type="SAM" id="Phobius"/>
    </source>
</evidence>
<reference evidence="8 9" key="1">
    <citation type="submission" date="2018-06" db="EMBL/GenBank/DDBJ databases">
        <authorList>
            <consortium name="Pathogen Informatics"/>
            <person name="Doyle S."/>
        </authorList>
    </citation>
    <scope>NUCLEOTIDE SEQUENCE [LARGE SCALE GENOMIC DNA]</scope>
    <source>
        <strain evidence="8 9">NCTC12858</strain>
    </source>
</reference>
<feature type="transmembrane region" description="Helical" evidence="7">
    <location>
        <begin position="59"/>
        <end position="79"/>
    </location>
</feature>
<feature type="transmembrane region" description="Helical" evidence="7">
    <location>
        <begin position="373"/>
        <end position="398"/>
    </location>
</feature>
<feature type="transmembrane region" description="Helical" evidence="7">
    <location>
        <begin position="145"/>
        <end position="167"/>
    </location>
</feature>
<gene>
    <name evidence="8" type="primary">mepA_1</name>
    <name evidence="8" type="ORF">NCTC12858_00447</name>
</gene>
<feature type="transmembrane region" description="Helical" evidence="7">
    <location>
        <begin position="334"/>
        <end position="353"/>
    </location>
</feature>
<dbReference type="EMBL" id="LS483447">
    <property type="protein sequence ID" value="SQH72621.1"/>
    <property type="molecule type" value="Genomic_DNA"/>
</dbReference>